<evidence type="ECO:0000256" key="2">
    <source>
        <dbReference type="ARBA" id="ARBA00022840"/>
    </source>
</evidence>
<dbReference type="PANTHER" id="PTHR12169:SF6">
    <property type="entry name" value="AFG1-LIKE ATPASE"/>
    <property type="match status" value="1"/>
</dbReference>
<dbReference type="PANTHER" id="PTHR12169">
    <property type="entry name" value="ATPASE N2B"/>
    <property type="match status" value="1"/>
</dbReference>
<dbReference type="InterPro" id="IPR027417">
    <property type="entry name" value="P-loop_NTPase"/>
</dbReference>
<proteinExistence type="predicted"/>
<gene>
    <name evidence="3" type="primary">zapE</name>
    <name evidence="3" type="ORF">ACFFGX_09020</name>
</gene>
<keyword evidence="4" id="KW-1185">Reference proteome</keyword>
<keyword evidence="3" id="KW-0131">Cell cycle</keyword>
<evidence type="ECO:0000313" key="3">
    <source>
        <dbReference type="EMBL" id="MFC0709728.1"/>
    </source>
</evidence>
<dbReference type="Pfam" id="PF03969">
    <property type="entry name" value="AFG1_ATPase"/>
    <property type="match status" value="1"/>
</dbReference>
<keyword evidence="1" id="KW-0547">Nucleotide-binding</keyword>
<protein>
    <submittedName>
        <fullName evidence="3">Cell division protein ZapE</fullName>
    </submittedName>
</protein>
<organism evidence="3 4">
    <name type="scientific">Azorhizophilus paspali</name>
    <name type="common">Azotobacter paspali</name>
    <dbReference type="NCBI Taxonomy" id="69963"/>
    <lineage>
        <taxon>Bacteria</taxon>
        <taxon>Pseudomonadati</taxon>
        <taxon>Pseudomonadota</taxon>
        <taxon>Gammaproteobacteria</taxon>
        <taxon>Pseudomonadales</taxon>
        <taxon>Pseudomonadaceae</taxon>
        <taxon>Azorhizophilus</taxon>
    </lineage>
</organism>
<comment type="caution">
    <text evidence="3">The sequence shown here is derived from an EMBL/GenBank/DDBJ whole genome shotgun (WGS) entry which is preliminary data.</text>
</comment>
<dbReference type="EMBL" id="JBHLSS010000050">
    <property type="protein sequence ID" value="MFC0709728.1"/>
    <property type="molecule type" value="Genomic_DNA"/>
</dbReference>
<sequence>MPWTAPAQAVRRHFAQRLAASGFQADAAQSFALDALADWLETLPGGRRGWLRRSAGGFYLWGGVGRGKSFVMDCFFQGVPLAAKRRVHFHAFLQELQVRLLAHAGQPDPLARVAAELAGEVRLLCFDEFHVHDIGDAILLGRLLEALLRARVGVVVTSNYAPASLCPNPLHHERFKPFIRVLERHMRIVELDGGVDYRSRGGRDWGQYRWPESPQSLLDWRRELGLGVPAAPLQVNRLSLAPLGQDARSLWLDFAALFPVPSSTRDYLWLCERFERIAISGLPCLDRHSPDVLQRFLNFVDIAYDAGTELLLSSWASLDELCRERPHEDFARTRSRLAQLRPQALGDHGMLNCDRPAAGR</sequence>
<dbReference type="Proteomes" id="UP001589891">
    <property type="component" value="Unassembled WGS sequence"/>
</dbReference>
<dbReference type="SUPFAM" id="SSF52540">
    <property type="entry name" value="P-loop containing nucleoside triphosphate hydrolases"/>
    <property type="match status" value="1"/>
</dbReference>
<evidence type="ECO:0000256" key="1">
    <source>
        <dbReference type="ARBA" id="ARBA00022741"/>
    </source>
</evidence>
<dbReference type="Gene3D" id="3.40.50.300">
    <property type="entry name" value="P-loop containing nucleotide triphosphate hydrolases"/>
    <property type="match status" value="1"/>
</dbReference>
<dbReference type="InterPro" id="IPR005654">
    <property type="entry name" value="ATPase_AFG1-like"/>
</dbReference>
<dbReference type="GO" id="GO:0051301">
    <property type="term" value="P:cell division"/>
    <property type="evidence" value="ECO:0007669"/>
    <property type="project" value="UniProtKB-KW"/>
</dbReference>
<dbReference type="RefSeq" id="WP_376945047.1">
    <property type="nucleotide sequence ID" value="NZ_CP171449.1"/>
</dbReference>
<keyword evidence="2" id="KW-0067">ATP-binding</keyword>
<reference evidence="3 4" key="1">
    <citation type="submission" date="2024-09" db="EMBL/GenBank/DDBJ databases">
        <authorList>
            <person name="Sun Q."/>
            <person name="Mori K."/>
        </authorList>
    </citation>
    <scope>NUCLEOTIDE SEQUENCE [LARGE SCALE GENOMIC DNA]</scope>
    <source>
        <strain evidence="3 4">NCAIM B.01794</strain>
    </source>
</reference>
<accession>A0ABV6SKI2</accession>
<name>A0ABV6SKI2_AZOPA</name>
<evidence type="ECO:0000313" key="4">
    <source>
        <dbReference type="Proteomes" id="UP001589891"/>
    </source>
</evidence>
<dbReference type="NCBIfam" id="NF040713">
    <property type="entry name" value="ZapE"/>
    <property type="match status" value="1"/>
</dbReference>
<keyword evidence="3" id="KW-0132">Cell division</keyword>